<dbReference type="SUPFAM" id="SSF53756">
    <property type="entry name" value="UDP-Glycosyltransferase/glycogen phosphorylase"/>
    <property type="match status" value="1"/>
</dbReference>
<dbReference type="KEGG" id="gaw:V144x_31310"/>
<reference evidence="3 4" key="1">
    <citation type="submission" date="2019-03" db="EMBL/GenBank/DDBJ databases">
        <title>Deep-cultivation of Planctomycetes and their phenomic and genomic characterization uncovers novel biology.</title>
        <authorList>
            <person name="Wiegand S."/>
            <person name="Jogler M."/>
            <person name="Boedeker C."/>
            <person name="Pinto D."/>
            <person name="Vollmers J."/>
            <person name="Rivas-Marin E."/>
            <person name="Kohn T."/>
            <person name="Peeters S.H."/>
            <person name="Heuer A."/>
            <person name="Rast P."/>
            <person name="Oberbeckmann S."/>
            <person name="Bunk B."/>
            <person name="Jeske O."/>
            <person name="Meyerdierks A."/>
            <person name="Storesund J.E."/>
            <person name="Kallscheuer N."/>
            <person name="Luecker S."/>
            <person name="Lage O.M."/>
            <person name="Pohl T."/>
            <person name="Merkel B.J."/>
            <person name="Hornburger P."/>
            <person name="Mueller R.-W."/>
            <person name="Bruemmer F."/>
            <person name="Labrenz M."/>
            <person name="Spormann A.M."/>
            <person name="Op den Camp H."/>
            <person name="Overmann J."/>
            <person name="Amann R."/>
            <person name="Jetten M.S.M."/>
            <person name="Mascher T."/>
            <person name="Medema M.H."/>
            <person name="Devos D.P."/>
            <person name="Kaster A.-K."/>
            <person name="Ovreas L."/>
            <person name="Rohde M."/>
            <person name="Galperin M.Y."/>
            <person name="Jogler C."/>
        </authorList>
    </citation>
    <scope>NUCLEOTIDE SEQUENCE [LARGE SCALE GENOMIC DNA]</scope>
    <source>
        <strain evidence="3 4">V144</strain>
    </source>
</reference>
<dbReference type="EMBL" id="CP037920">
    <property type="protein sequence ID" value="QDT97651.1"/>
    <property type="molecule type" value="Genomic_DNA"/>
</dbReference>
<evidence type="ECO:0000259" key="2">
    <source>
        <dbReference type="Pfam" id="PF13439"/>
    </source>
</evidence>
<dbReference type="CDD" id="cd03811">
    <property type="entry name" value="GT4_GT28_WabH-like"/>
    <property type="match status" value="1"/>
</dbReference>
<accession>A0A517VXB9</accession>
<dbReference type="EC" id="2.4.1.291" evidence="3"/>
<dbReference type="PANTHER" id="PTHR12526">
    <property type="entry name" value="GLYCOSYLTRANSFERASE"/>
    <property type="match status" value="1"/>
</dbReference>
<dbReference type="Pfam" id="PF13439">
    <property type="entry name" value="Glyco_transf_4"/>
    <property type="match status" value="1"/>
</dbReference>
<feature type="domain" description="Glycosyl transferase family 1" evidence="1">
    <location>
        <begin position="199"/>
        <end position="360"/>
    </location>
</feature>
<dbReference type="RefSeq" id="WP_144985977.1">
    <property type="nucleotide sequence ID" value="NZ_CP037920.1"/>
</dbReference>
<organism evidence="3 4">
    <name type="scientific">Gimesia aquarii</name>
    <dbReference type="NCBI Taxonomy" id="2527964"/>
    <lineage>
        <taxon>Bacteria</taxon>
        <taxon>Pseudomonadati</taxon>
        <taxon>Planctomycetota</taxon>
        <taxon>Planctomycetia</taxon>
        <taxon>Planctomycetales</taxon>
        <taxon>Planctomycetaceae</taxon>
        <taxon>Gimesia</taxon>
    </lineage>
</organism>
<keyword evidence="3" id="KW-0808">Transferase</keyword>
<dbReference type="GO" id="GO:0016757">
    <property type="term" value="F:glycosyltransferase activity"/>
    <property type="evidence" value="ECO:0007669"/>
    <property type="project" value="UniProtKB-KW"/>
</dbReference>
<dbReference type="InterPro" id="IPR028098">
    <property type="entry name" value="Glyco_trans_4-like_N"/>
</dbReference>
<proteinExistence type="predicted"/>
<evidence type="ECO:0000259" key="1">
    <source>
        <dbReference type="Pfam" id="PF00534"/>
    </source>
</evidence>
<evidence type="ECO:0000313" key="4">
    <source>
        <dbReference type="Proteomes" id="UP000318704"/>
    </source>
</evidence>
<dbReference type="Pfam" id="PF00534">
    <property type="entry name" value="Glycos_transf_1"/>
    <property type="match status" value="1"/>
</dbReference>
<gene>
    <name evidence="3" type="primary">pglJ</name>
    <name evidence="3" type="ORF">V144x_31310</name>
</gene>
<dbReference type="Proteomes" id="UP000318704">
    <property type="component" value="Chromosome"/>
</dbReference>
<dbReference type="InterPro" id="IPR001296">
    <property type="entry name" value="Glyco_trans_1"/>
</dbReference>
<name>A0A517VXB9_9PLAN</name>
<dbReference type="AlphaFoldDB" id="A0A517VXB9"/>
<sequence length="385" mass="43458">MTKKIRILFAIGSLGGGGAERVLLDQLAKLNRERFTPLLYLVDHSGSLLDELPEDVPVFAFNLRKPASQWNWPGRIHQQLVADLVAVIQEQQIDLVFDHTFHMTLIAGPATAQTKTNRISLIVCDPENDFISTEHRFQFFKKRILKRAYQTAQIVVAVSEGVRQAAITFYDLDPELVQTHYNPINIERIDQLYQQGTLQLDSEKYHVVSCGRLHQQKGFSYLIDAAAKLVYDRGLTDLRFHILGEGPCREALQEQIKQKRLSDHVILEGYQSNPFQFYREAQLFCLPSLYEGFGLVLAEAMVCRIPVVSTDCPSGPAEILGNGEYGRLVQPGDVNALVESIFDAVSHSEAWQSLVPAARERVEKTFGYDSGMKKLETLFESVCDN</sequence>
<protein>
    <submittedName>
        <fullName evidence="3">4-alpha-N-acetylgalactosaminyltransferase</fullName>
        <ecNumber evidence="3">2.4.1.291</ecNumber>
    </submittedName>
</protein>
<feature type="domain" description="Glycosyltransferase subfamily 4-like N-terminal" evidence="2">
    <location>
        <begin position="17"/>
        <end position="188"/>
    </location>
</feature>
<evidence type="ECO:0000313" key="3">
    <source>
        <dbReference type="EMBL" id="QDT97651.1"/>
    </source>
</evidence>
<keyword evidence="3" id="KW-0328">Glycosyltransferase</keyword>
<dbReference type="Gene3D" id="3.40.50.2000">
    <property type="entry name" value="Glycogen Phosphorylase B"/>
    <property type="match status" value="2"/>
</dbReference>